<dbReference type="InterPro" id="IPR041664">
    <property type="entry name" value="AAA_16"/>
</dbReference>
<evidence type="ECO:0000256" key="2">
    <source>
        <dbReference type="ARBA" id="ARBA00022840"/>
    </source>
</evidence>
<dbReference type="SMART" id="SM00028">
    <property type="entry name" value="TPR"/>
    <property type="match status" value="3"/>
</dbReference>
<reference evidence="5" key="2">
    <citation type="submission" date="2020-09" db="EMBL/GenBank/DDBJ databases">
        <authorList>
            <person name="Sun Q."/>
            <person name="Ohkuma M."/>
        </authorList>
    </citation>
    <scope>NUCLEOTIDE SEQUENCE</scope>
    <source>
        <strain evidence="5">JCM 4646</strain>
    </source>
</reference>
<dbReference type="GO" id="GO:0005524">
    <property type="term" value="F:ATP binding"/>
    <property type="evidence" value="ECO:0007669"/>
    <property type="project" value="UniProtKB-KW"/>
</dbReference>
<dbReference type="Gene3D" id="1.25.40.10">
    <property type="entry name" value="Tetratricopeptide repeat domain"/>
    <property type="match status" value="1"/>
</dbReference>
<accession>A0A919G3U6</accession>
<dbReference type="InterPro" id="IPR011990">
    <property type="entry name" value="TPR-like_helical_dom_sf"/>
</dbReference>
<feature type="compositionally biased region" description="Gly residues" evidence="3">
    <location>
        <begin position="53"/>
        <end position="62"/>
    </location>
</feature>
<gene>
    <name evidence="5" type="ORF">GCM10018781_50840</name>
</gene>
<dbReference type="SUPFAM" id="SSF46894">
    <property type="entry name" value="C-terminal effector domain of the bipartite response regulators"/>
    <property type="match status" value="1"/>
</dbReference>
<dbReference type="PANTHER" id="PTHR16305:SF35">
    <property type="entry name" value="TRANSCRIPTIONAL ACTIVATOR DOMAIN"/>
    <property type="match status" value="1"/>
</dbReference>
<evidence type="ECO:0000313" key="6">
    <source>
        <dbReference type="Proteomes" id="UP000617734"/>
    </source>
</evidence>
<feature type="compositionally biased region" description="Basic and acidic residues" evidence="3">
    <location>
        <begin position="40"/>
        <end position="50"/>
    </location>
</feature>
<dbReference type="GeneID" id="95355453"/>
<dbReference type="GO" id="GO:0003677">
    <property type="term" value="F:DNA binding"/>
    <property type="evidence" value="ECO:0007669"/>
    <property type="project" value="InterPro"/>
</dbReference>
<feature type="compositionally biased region" description="Basic and acidic residues" evidence="3">
    <location>
        <begin position="1"/>
        <end position="20"/>
    </location>
</feature>
<dbReference type="InterPro" id="IPR016032">
    <property type="entry name" value="Sig_transdc_resp-reg_C-effctor"/>
</dbReference>
<dbReference type="GO" id="GO:0005737">
    <property type="term" value="C:cytoplasm"/>
    <property type="evidence" value="ECO:0007669"/>
    <property type="project" value="TreeGrafter"/>
</dbReference>
<dbReference type="GO" id="GO:0004016">
    <property type="term" value="F:adenylate cyclase activity"/>
    <property type="evidence" value="ECO:0007669"/>
    <property type="project" value="TreeGrafter"/>
</dbReference>
<feature type="domain" description="Orc1-like AAA ATPase" evidence="4">
    <location>
        <begin position="95"/>
        <end position="257"/>
    </location>
</feature>
<keyword evidence="6" id="KW-1185">Reference proteome</keyword>
<keyword evidence="2" id="KW-0067">ATP-binding</keyword>
<feature type="region of interest" description="Disordered" evidence="3">
    <location>
        <begin position="1"/>
        <end position="87"/>
    </location>
</feature>
<dbReference type="InterPro" id="IPR027417">
    <property type="entry name" value="P-loop_NTPase"/>
</dbReference>
<dbReference type="GO" id="GO:0006355">
    <property type="term" value="P:regulation of DNA-templated transcription"/>
    <property type="evidence" value="ECO:0007669"/>
    <property type="project" value="InterPro"/>
</dbReference>
<dbReference type="EMBL" id="BNBO01000033">
    <property type="protein sequence ID" value="GHH77421.1"/>
    <property type="molecule type" value="Genomic_DNA"/>
</dbReference>
<keyword evidence="1" id="KW-0547">Nucleotide-binding</keyword>
<evidence type="ECO:0000259" key="4">
    <source>
        <dbReference type="Pfam" id="PF13191"/>
    </source>
</evidence>
<dbReference type="InterPro" id="IPR019734">
    <property type="entry name" value="TPR_rpt"/>
</dbReference>
<evidence type="ECO:0000313" key="5">
    <source>
        <dbReference type="EMBL" id="GHH77421.1"/>
    </source>
</evidence>
<dbReference type="SUPFAM" id="SSF52540">
    <property type="entry name" value="P-loop containing nucleoside triphosphate hydrolases"/>
    <property type="match status" value="1"/>
</dbReference>
<evidence type="ECO:0000256" key="1">
    <source>
        <dbReference type="ARBA" id="ARBA00022741"/>
    </source>
</evidence>
<proteinExistence type="predicted"/>
<organism evidence="5 6">
    <name type="scientific">Kitasatospora indigofera</name>
    <dbReference type="NCBI Taxonomy" id="67307"/>
    <lineage>
        <taxon>Bacteria</taxon>
        <taxon>Bacillati</taxon>
        <taxon>Actinomycetota</taxon>
        <taxon>Actinomycetes</taxon>
        <taxon>Kitasatosporales</taxon>
        <taxon>Streptomycetaceae</taxon>
        <taxon>Kitasatospora</taxon>
    </lineage>
</organism>
<dbReference type="Gene3D" id="3.40.50.300">
    <property type="entry name" value="P-loop containing nucleotide triphosphate hydrolases"/>
    <property type="match status" value="1"/>
</dbReference>
<reference evidence="5" key="1">
    <citation type="journal article" date="2014" name="Int. J. Syst. Evol. Microbiol.">
        <title>Complete genome sequence of Corynebacterium casei LMG S-19264T (=DSM 44701T), isolated from a smear-ripened cheese.</title>
        <authorList>
            <consortium name="US DOE Joint Genome Institute (JGI-PGF)"/>
            <person name="Walter F."/>
            <person name="Albersmeier A."/>
            <person name="Kalinowski J."/>
            <person name="Ruckert C."/>
        </authorList>
    </citation>
    <scope>NUCLEOTIDE SEQUENCE</scope>
    <source>
        <strain evidence="5">JCM 4646</strain>
    </source>
</reference>
<dbReference type="RefSeq" id="WP_229927733.1">
    <property type="nucleotide sequence ID" value="NZ_BNBO01000033.1"/>
</dbReference>
<evidence type="ECO:0000256" key="3">
    <source>
        <dbReference type="SAM" id="MobiDB-lite"/>
    </source>
</evidence>
<comment type="caution">
    <text evidence="5">The sequence shown here is derived from an EMBL/GenBank/DDBJ whole genome shotgun (WGS) entry which is preliminary data.</text>
</comment>
<sequence>MAEGSELRGGDGRADGREAEGGLTDRLPGAGPGPDAGPDPETRREPEGHRKPGAGGEPGAGGRSEDRPAGPAAAGSRTKLRDRDSEVHSAELAVEKLCREFAAGGTEIGELLIFSGQAGLGKTSLLHEVRRRAHTRERCTVLFARGGEQQYTEPYHVLRQLLQPVLGGLTESERHEVFGNWYDTVGPAIGLFRPGSEAVAIDPQGIRDGLDYVLTQLAPRRAPLVMIVDDLHWADLESLSWLSAFAVRSRELPVLLVTAYRDGDEFTPEALPFQQAIAGQATRRHELRPLTPDSMSEIVRDALGPGAEEPFCYEVWSVTRGNPYDATALIGKVIDQDLEPVEENTPMLGELAAEARGMTLKTWLEKLGTTTLRFAWAAALLGTDINPGLATRISALSQEAARESVKQLRKHRVLTQVPGGNLEFVHPLIGTSIYKTMPDAARTGMHRVAFTEIENAGLGLIAASRHLIATHPEGDDRTVRKLRRAAAEHLAIGAPEAAQACLKRALSEPPDEDYRAEVLYELGCSALLTDPVATVNQLRLALDPDEGLRPELRVDATFRLSEALAHSGQLIAAAQVCRDEIARTKDPAGRLRLEAASLMWQAWQKAEEDGPARSRRLEELWRGLQGRGTAERAVLAMRAWDLTLRGEPAAVALSLVEEALEDGRLPDGLQWTNTTWGFELPAIIGLTCTYTDRLALAERLFSDAIMEFELAGWSGAHRGFAYFLMGLTRFRRGLLAEAEDFLRRGLRLSERIGPGLPLQWDTVGVLIDTLLARGRVDEAWELSQKYNFGPPYHPTAMVLPDAPSLYGKLLLAKGKHVAAAATLTRVGGELAERGWHNTVWAPWAGHLAVALAREDPDRAWELAEESVERAMTFGAASAIGTALRLHAEIADGPKAVELLELAVTHLGQSPAGYEHAVALVDLGCALRRVGRLEDAAEYLYQGIELAQHCAADGLVDRARRELAKSGLRPNRLRSVSKDALSQPEWEVAALAVKGVPAPRIAQELGVPLSLVHRRLAAVHRKAGTGTEGLAAALGLSTERPDPAED</sequence>
<dbReference type="Pfam" id="PF13191">
    <property type="entry name" value="AAA_16"/>
    <property type="match status" value="1"/>
</dbReference>
<protein>
    <recommendedName>
        <fullName evidence="4">Orc1-like AAA ATPase domain-containing protein</fullName>
    </recommendedName>
</protein>
<dbReference type="PANTHER" id="PTHR16305">
    <property type="entry name" value="TESTICULAR SOLUBLE ADENYLYL CYCLASE"/>
    <property type="match status" value="1"/>
</dbReference>
<name>A0A919G3U6_9ACTN</name>
<dbReference type="AlphaFoldDB" id="A0A919G3U6"/>
<dbReference type="Proteomes" id="UP000617734">
    <property type="component" value="Unassembled WGS sequence"/>
</dbReference>
<dbReference type="SUPFAM" id="SSF48452">
    <property type="entry name" value="TPR-like"/>
    <property type="match status" value="1"/>
</dbReference>